<dbReference type="PANTHER" id="PTHR28076:SF1">
    <property type="entry name" value="PROSPORE MEMBRANE ADAPTER PROTEIN SPO71"/>
    <property type="match status" value="1"/>
</dbReference>
<proteinExistence type="predicted"/>
<evidence type="ECO:0000259" key="2">
    <source>
        <dbReference type="PROSITE" id="PS50003"/>
    </source>
</evidence>
<dbReference type="Pfam" id="PF23207">
    <property type="entry name" value="PH_SPO71"/>
    <property type="match status" value="1"/>
</dbReference>
<reference evidence="3 4" key="1">
    <citation type="submission" date="2016-05" db="EMBL/GenBank/DDBJ databases">
        <title>Comparative genomics of biotechnologically important yeasts.</title>
        <authorList>
            <consortium name="DOE Joint Genome Institute"/>
            <person name="Riley R."/>
            <person name="Haridas S."/>
            <person name="Wolfe K.H."/>
            <person name="Lopes M.R."/>
            <person name="Hittinger C.T."/>
            <person name="Goker M."/>
            <person name="Salamov A."/>
            <person name="Wisecaver J."/>
            <person name="Long T.M."/>
            <person name="Aerts A.L."/>
            <person name="Barry K."/>
            <person name="Choi C."/>
            <person name="Clum A."/>
            <person name="Coughlan A.Y."/>
            <person name="Deshpande S."/>
            <person name="Douglass A.P."/>
            <person name="Hanson S.J."/>
            <person name="Klenk H.-P."/>
            <person name="LaButti K."/>
            <person name="Lapidus A."/>
            <person name="Lindquist E."/>
            <person name="Lipzen A."/>
            <person name="Meier-kolthoff J.P."/>
            <person name="Ohm R.A."/>
            <person name="Otillar R.P."/>
            <person name="Pangilinan J."/>
            <person name="Peng Y."/>
            <person name="Rokas A."/>
            <person name="Rosa C.A."/>
            <person name="Scheuner C."/>
            <person name="Sibirny A.A."/>
            <person name="Slot J.C."/>
            <person name="Stielow J.B."/>
            <person name="Sun H."/>
            <person name="Kurtzman C.P."/>
            <person name="Blackwell M."/>
            <person name="Grigoriev I.V."/>
            <person name="Jeffries T.W."/>
        </authorList>
    </citation>
    <scope>NUCLEOTIDE SEQUENCE [LARGE SCALE GENOMIC DNA]</scope>
    <source>
        <strain evidence="3 4">NRRL YB-4993</strain>
    </source>
</reference>
<dbReference type="OrthoDB" id="5579281at2759"/>
<dbReference type="Pfam" id="PF15407">
    <property type="entry name" value="Spo7_2_N"/>
    <property type="match status" value="1"/>
</dbReference>
<dbReference type="InterPro" id="IPR029217">
    <property type="entry name" value="Spo7_2_N"/>
</dbReference>
<dbReference type="InterPro" id="IPR001849">
    <property type="entry name" value="PH_domain"/>
</dbReference>
<dbReference type="GO" id="GO:0005628">
    <property type="term" value="C:prospore membrane"/>
    <property type="evidence" value="ECO:0007669"/>
    <property type="project" value="TreeGrafter"/>
</dbReference>
<dbReference type="SMART" id="SM01316">
    <property type="entry name" value="Spo7_2_N"/>
    <property type="match status" value="1"/>
</dbReference>
<dbReference type="PANTHER" id="PTHR28076">
    <property type="entry name" value="SPORULATION-SPECIFIC PROTEIN 71"/>
    <property type="match status" value="1"/>
</dbReference>
<accession>A0A1A0HB09</accession>
<feature type="region of interest" description="Disordered" evidence="1">
    <location>
        <begin position="1"/>
        <end position="29"/>
    </location>
</feature>
<dbReference type="InterPro" id="IPR011993">
    <property type="entry name" value="PH-like_dom_sf"/>
</dbReference>
<evidence type="ECO:0000313" key="3">
    <source>
        <dbReference type="EMBL" id="OBA21175.1"/>
    </source>
</evidence>
<dbReference type="Proteomes" id="UP000092555">
    <property type="component" value="Unassembled WGS sequence"/>
</dbReference>
<keyword evidence="4" id="KW-1185">Reference proteome</keyword>
<dbReference type="InterPro" id="IPR039486">
    <property type="entry name" value="Mug56/Spo71_PH"/>
</dbReference>
<evidence type="ECO:0000256" key="1">
    <source>
        <dbReference type="SAM" id="MobiDB-lite"/>
    </source>
</evidence>
<dbReference type="EMBL" id="LXTC01000003">
    <property type="protein sequence ID" value="OBA21175.1"/>
    <property type="molecule type" value="Genomic_DNA"/>
</dbReference>
<evidence type="ECO:0000313" key="4">
    <source>
        <dbReference type="Proteomes" id="UP000092555"/>
    </source>
</evidence>
<dbReference type="GO" id="GO:1902657">
    <property type="term" value="P:protein localization to prospore membrane"/>
    <property type="evidence" value="ECO:0007669"/>
    <property type="project" value="InterPro"/>
</dbReference>
<organism evidence="3 4">
    <name type="scientific">Metschnikowia bicuspidata var. bicuspidata NRRL YB-4993</name>
    <dbReference type="NCBI Taxonomy" id="869754"/>
    <lineage>
        <taxon>Eukaryota</taxon>
        <taxon>Fungi</taxon>
        <taxon>Dikarya</taxon>
        <taxon>Ascomycota</taxon>
        <taxon>Saccharomycotina</taxon>
        <taxon>Pichiomycetes</taxon>
        <taxon>Metschnikowiaceae</taxon>
        <taxon>Metschnikowia</taxon>
    </lineage>
</organism>
<dbReference type="AlphaFoldDB" id="A0A1A0HB09"/>
<dbReference type="Pfam" id="PF15404">
    <property type="entry name" value="PH_4"/>
    <property type="match status" value="1"/>
</dbReference>
<comment type="caution">
    <text evidence="3">The sequence shown here is derived from an EMBL/GenBank/DDBJ whole genome shotgun (WGS) entry which is preliminary data.</text>
</comment>
<dbReference type="GeneID" id="30030562"/>
<gene>
    <name evidence="3" type="ORF">METBIDRAFT_42780</name>
</gene>
<feature type="domain" description="PH" evidence="2">
    <location>
        <begin position="852"/>
        <end position="1027"/>
    </location>
</feature>
<feature type="compositionally biased region" description="Polar residues" evidence="1">
    <location>
        <begin position="10"/>
        <end position="20"/>
    </location>
</feature>
<dbReference type="InterPro" id="IPR057379">
    <property type="entry name" value="PH_SPO71"/>
</dbReference>
<dbReference type="Gene3D" id="2.30.29.30">
    <property type="entry name" value="Pleckstrin-homology domain (PH domain)/Phosphotyrosine-binding domain (PTB)"/>
    <property type="match status" value="1"/>
</dbReference>
<dbReference type="SMART" id="SM00233">
    <property type="entry name" value="PH"/>
    <property type="match status" value="3"/>
</dbReference>
<sequence length="1032" mass="118081">MARIQENVKDSPSSLQQQSHDATKNDHNTIQIPTSSFTAFRLLYATSAEVSHLASTVFLGKVPDTWIKLSNAPSLFSNSTSHKCTARLKIPATTLSLKKRMNKLTGLGSSPIENYVTENTQENISEQRLPFDAWEETSSKSFLSDETVLRNAVTNSTASDDMSFDICQEDISPANVNISTGNNDEPKHELKLLMDSQCGAYPTKDKPTFHVKKSIPYLASSELFGEHKKSSMKERSLGESSSMRYKSERADDKKLKVQFANPQPEEKTSNEILQQEYVLAEREHYRVVRKMQTLARKSKGRAQLSSSKLKLKIVDNILQKRKIGEIVRVDKMLVMIRKVSNISTVLSFTERSDADSTIQDHWREYFVVLRNTGSHVNPLHVLLFERNKGKNFEEKPEHSFDINEDIRADFFSLTDKTISIANLVEDGLKIFIMNMKYTTVAFKWLYMIKEVLKEDFFSTVKIDIAGKRTQIKIDVPRPLLDQSLAGAELLKLHEQPTGYAVESDVLFSYLSTKIGTYMRAFANRSNSASEWLEQNSTPAFCFKYYDRLEWIPSDGKSLVLQSQLLGEGATLEYRQMTKIPLSVKDTKGRVISRPTSIEGFLSRITNTMGKEYSKFRSFYKIQYFFSSENILFFSSLLRGVPPSPQNQLLKEGVDKGSLCNLLPDVYPKTSFELDDHEHISWLSKADFEKFDNEAVEEFSRKLRQIVGARAMVDICMISAVKAIPFEKIQARHLYFQLYLWYSSPVVLDDMNIMDCGFEIELFDGSQLKLLAPLRNIRDEWVERLNELAIYWRSHMAKLSLAETSSKLKNMAKLRLGDYVDSNLSFGHDSLEVGKSFANDITFTSSGLAMSTCVLCSGYLYQKQKKHSSFSRYFVVLCSGYLLIYSLFKRSKVTGVQKDTPYYERYMTIPISECYVYSESSTQLDLVASQKVKSPGECDLPRIYPDGWRSSEEEFMRCFSIWFGGKRALRHSTKRQSSSTIHGKVDLKNPGMMHMTRKLGVTGKILVFLARSRQEREHWVYNILQEINRFSAN</sequence>
<dbReference type="PROSITE" id="PS50003">
    <property type="entry name" value="PH_DOMAIN"/>
    <property type="match status" value="1"/>
</dbReference>
<dbReference type="SUPFAM" id="SSF50729">
    <property type="entry name" value="PH domain-like"/>
    <property type="match status" value="1"/>
</dbReference>
<dbReference type="RefSeq" id="XP_018711685.1">
    <property type="nucleotide sequence ID" value="XM_018857586.1"/>
</dbReference>
<feature type="region of interest" description="Disordered" evidence="1">
    <location>
        <begin position="228"/>
        <end position="248"/>
    </location>
</feature>
<feature type="compositionally biased region" description="Basic and acidic residues" evidence="1">
    <location>
        <begin position="228"/>
        <end position="237"/>
    </location>
</feature>
<dbReference type="STRING" id="869754.A0A1A0HB09"/>
<dbReference type="InterPro" id="IPR040345">
    <property type="entry name" value="Mug56/Spo71"/>
</dbReference>
<protein>
    <recommendedName>
        <fullName evidence="2">PH domain-containing protein</fullName>
    </recommendedName>
</protein>
<name>A0A1A0HB09_9ASCO</name>